<sequence length="146" mass="16740">MLQNKKSLRERLAHALCFEIIAVALCAPALAWVMGKPLLHMGALTAVISLIAMLWNMVYNAGFERVERRLGWVRDTRVRMTHALGFEFGLILIVVPLAAWWLSISLWEALVLDIGLLLFFLPYTYVYNLVYDRLRVHWVREACPGA</sequence>
<dbReference type="OrthoDB" id="1631120at2"/>
<evidence type="ECO:0000313" key="4">
    <source>
        <dbReference type="Proteomes" id="UP000292445"/>
    </source>
</evidence>
<evidence type="ECO:0000313" key="3">
    <source>
        <dbReference type="EMBL" id="RZS85239.1"/>
    </source>
</evidence>
<accession>A0A4Q7NJT9</accession>
<reference evidence="3 4" key="1">
    <citation type="submission" date="2019-02" db="EMBL/GenBank/DDBJ databases">
        <title>Genomic Encyclopedia of Type Strains, Phase IV (KMG-IV): sequencing the most valuable type-strain genomes for metagenomic binning, comparative biology and taxonomic classification.</title>
        <authorList>
            <person name="Goeker M."/>
        </authorList>
    </citation>
    <scope>NUCLEOTIDE SEQUENCE [LARGE SCALE GENOMIC DNA]</scope>
    <source>
        <strain evidence="3 4">K24</strain>
    </source>
</reference>
<keyword evidence="1" id="KW-0472">Membrane</keyword>
<keyword evidence="1" id="KW-0812">Transmembrane</keyword>
<evidence type="ECO:0000259" key="2">
    <source>
        <dbReference type="Pfam" id="PF05232"/>
    </source>
</evidence>
<dbReference type="InterPro" id="IPR007896">
    <property type="entry name" value="BTP_bacteria"/>
</dbReference>
<dbReference type="RefSeq" id="WP_130356486.1">
    <property type="nucleotide sequence ID" value="NZ_SGXC01000001.1"/>
</dbReference>
<evidence type="ECO:0000256" key="1">
    <source>
        <dbReference type="SAM" id="Phobius"/>
    </source>
</evidence>
<keyword evidence="4" id="KW-1185">Reference proteome</keyword>
<feature type="transmembrane region" description="Helical" evidence="1">
    <location>
        <begin position="12"/>
        <end position="33"/>
    </location>
</feature>
<dbReference type="NCBIfam" id="NF033664">
    <property type="entry name" value="PACE_transport"/>
    <property type="match status" value="1"/>
</dbReference>
<dbReference type="AlphaFoldDB" id="A0A4Q7NJT9"/>
<organism evidence="3 4">
    <name type="scientific">Pigmentiphaga kullae</name>
    <dbReference type="NCBI Taxonomy" id="151784"/>
    <lineage>
        <taxon>Bacteria</taxon>
        <taxon>Pseudomonadati</taxon>
        <taxon>Pseudomonadota</taxon>
        <taxon>Betaproteobacteria</taxon>
        <taxon>Burkholderiales</taxon>
        <taxon>Alcaligenaceae</taxon>
        <taxon>Pigmentiphaga</taxon>
    </lineage>
</organism>
<name>A0A4Q7NJT9_9BURK</name>
<proteinExistence type="predicted"/>
<dbReference type="EMBL" id="SGXC01000001">
    <property type="protein sequence ID" value="RZS85239.1"/>
    <property type="molecule type" value="Genomic_DNA"/>
</dbReference>
<feature type="transmembrane region" description="Helical" evidence="1">
    <location>
        <begin position="109"/>
        <end position="130"/>
    </location>
</feature>
<dbReference type="Proteomes" id="UP000292445">
    <property type="component" value="Unassembled WGS sequence"/>
</dbReference>
<dbReference type="Pfam" id="PF05232">
    <property type="entry name" value="BTP"/>
    <property type="match status" value="2"/>
</dbReference>
<feature type="transmembrane region" description="Helical" evidence="1">
    <location>
        <begin position="83"/>
        <end position="103"/>
    </location>
</feature>
<feature type="transmembrane region" description="Helical" evidence="1">
    <location>
        <begin position="39"/>
        <end position="62"/>
    </location>
</feature>
<feature type="domain" description="Chlorhexidine efflux transporter" evidence="2">
    <location>
        <begin position="74"/>
        <end position="135"/>
    </location>
</feature>
<feature type="domain" description="Chlorhexidine efflux transporter" evidence="2">
    <location>
        <begin position="6"/>
        <end position="69"/>
    </location>
</feature>
<gene>
    <name evidence="3" type="ORF">EV675_1262</name>
</gene>
<comment type="caution">
    <text evidence="3">The sequence shown here is derived from an EMBL/GenBank/DDBJ whole genome shotgun (WGS) entry which is preliminary data.</text>
</comment>
<keyword evidence="1" id="KW-1133">Transmembrane helix</keyword>
<protein>
    <submittedName>
        <fullName evidence="3">Putative membrane protein</fullName>
    </submittedName>
</protein>
<dbReference type="NCBIfam" id="NF033665">
    <property type="entry name" value="PACE_efflu_PCE"/>
    <property type="match status" value="1"/>
</dbReference>
<dbReference type="InterPro" id="IPR058208">
    <property type="entry name" value="PACE"/>
</dbReference>